<dbReference type="FunFam" id="3.40.50.150:FF:000043">
    <property type="entry name" value="probable methyltransferase PMT3"/>
    <property type="match status" value="1"/>
</dbReference>
<dbReference type="SUPFAM" id="SSF53335">
    <property type="entry name" value="S-adenosyl-L-methionine-dependent methyltransferases"/>
    <property type="match status" value="2"/>
</dbReference>
<evidence type="ECO:0000256" key="10">
    <source>
        <dbReference type="ARBA" id="ARBA00023180"/>
    </source>
</evidence>
<dbReference type="OrthoDB" id="2013972at2759"/>
<evidence type="ECO:0000256" key="2">
    <source>
        <dbReference type="ARBA" id="ARBA00008361"/>
    </source>
</evidence>
<dbReference type="Gene3D" id="3.40.50.150">
    <property type="entry name" value="Vaccinia Virus protein VP39"/>
    <property type="match status" value="1"/>
</dbReference>
<evidence type="ECO:0000313" key="13">
    <source>
        <dbReference type="Proteomes" id="UP000257109"/>
    </source>
</evidence>
<dbReference type="PANTHER" id="PTHR10108">
    <property type="entry name" value="SAM-DEPENDENT METHYLTRANSFERASE"/>
    <property type="match status" value="1"/>
</dbReference>
<organism evidence="12 13">
    <name type="scientific">Mucuna pruriens</name>
    <name type="common">Velvet bean</name>
    <name type="synonym">Dolichos pruriens</name>
    <dbReference type="NCBI Taxonomy" id="157652"/>
    <lineage>
        <taxon>Eukaryota</taxon>
        <taxon>Viridiplantae</taxon>
        <taxon>Streptophyta</taxon>
        <taxon>Embryophyta</taxon>
        <taxon>Tracheophyta</taxon>
        <taxon>Spermatophyta</taxon>
        <taxon>Magnoliopsida</taxon>
        <taxon>eudicotyledons</taxon>
        <taxon>Gunneridae</taxon>
        <taxon>Pentapetalae</taxon>
        <taxon>rosids</taxon>
        <taxon>fabids</taxon>
        <taxon>Fabales</taxon>
        <taxon>Fabaceae</taxon>
        <taxon>Papilionoideae</taxon>
        <taxon>50 kb inversion clade</taxon>
        <taxon>NPAAA clade</taxon>
        <taxon>indigoferoid/millettioid clade</taxon>
        <taxon>Phaseoleae</taxon>
        <taxon>Mucuna</taxon>
    </lineage>
</organism>
<evidence type="ECO:0000256" key="8">
    <source>
        <dbReference type="ARBA" id="ARBA00023034"/>
    </source>
</evidence>
<evidence type="ECO:0000256" key="3">
    <source>
        <dbReference type="ARBA" id="ARBA00022603"/>
    </source>
</evidence>
<keyword evidence="10 11" id="KW-0325">Glycoprotein</keyword>
<feature type="non-terminal residue" evidence="12">
    <location>
        <position position="1"/>
    </location>
</feature>
<evidence type="ECO:0000256" key="5">
    <source>
        <dbReference type="ARBA" id="ARBA00022692"/>
    </source>
</evidence>
<evidence type="ECO:0000256" key="1">
    <source>
        <dbReference type="ARBA" id="ARBA00004323"/>
    </source>
</evidence>
<dbReference type="InterPro" id="IPR029063">
    <property type="entry name" value="SAM-dependent_MTases_sf"/>
</dbReference>
<evidence type="ECO:0000256" key="7">
    <source>
        <dbReference type="ARBA" id="ARBA00022989"/>
    </source>
</evidence>
<dbReference type="GO" id="GO:0005802">
    <property type="term" value="C:trans-Golgi network"/>
    <property type="evidence" value="ECO:0007669"/>
    <property type="project" value="TreeGrafter"/>
</dbReference>
<keyword evidence="8" id="KW-0333">Golgi apparatus</keyword>
<dbReference type="EC" id="2.1.1.-" evidence="11"/>
<keyword evidence="7 11" id="KW-1133">Transmembrane helix</keyword>
<dbReference type="GO" id="GO:0032259">
    <property type="term" value="P:methylation"/>
    <property type="evidence" value="ECO:0007669"/>
    <property type="project" value="UniProtKB-KW"/>
</dbReference>
<dbReference type="GO" id="GO:0008168">
    <property type="term" value="F:methyltransferase activity"/>
    <property type="evidence" value="ECO:0007669"/>
    <property type="project" value="UniProtKB-UniRule"/>
</dbReference>
<evidence type="ECO:0000256" key="4">
    <source>
        <dbReference type="ARBA" id="ARBA00022679"/>
    </source>
</evidence>
<proteinExistence type="inferred from homology"/>
<keyword evidence="6 11" id="KW-0735">Signal-anchor</keyword>
<dbReference type="GO" id="GO:0005768">
    <property type="term" value="C:endosome"/>
    <property type="evidence" value="ECO:0007669"/>
    <property type="project" value="TreeGrafter"/>
</dbReference>
<name>A0A371HFN1_MUCPR</name>
<comment type="similarity">
    <text evidence="2 11">Belongs to the methyltransferase superfamily.</text>
</comment>
<evidence type="ECO:0000256" key="6">
    <source>
        <dbReference type="ARBA" id="ARBA00022968"/>
    </source>
</evidence>
<evidence type="ECO:0000313" key="12">
    <source>
        <dbReference type="EMBL" id="RDY01588.1"/>
    </source>
</evidence>
<feature type="transmembrane region" description="Helical" evidence="11">
    <location>
        <begin position="6"/>
        <end position="27"/>
    </location>
</feature>
<dbReference type="GO" id="GO:0000139">
    <property type="term" value="C:Golgi membrane"/>
    <property type="evidence" value="ECO:0007669"/>
    <property type="project" value="UniProtKB-SubCell"/>
</dbReference>
<dbReference type="InterPro" id="IPR004159">
    <property type="entry name" value="Put_SAM_MeTrfase"/>
</dbReference>
<dbReference type="EMBL" id="QJKJ01002732">
    <property type="protein sequence ID" value="RDY01588.1"/>
    <property type="molecule type" value="Genomic_DNA"/>
</dbReference>
<gene>
    <name evidence="12" type="ORF">CR513_15062</name>
</gene>
<evidence type="ECO:0000256" key="9">
    <source>
        <dbReference type="ARBA" id="ARBA00023136"/>
    </source>
</evidence>
<keyword evidence="13" id="KW-1185">Reference proteome</keyword>
<dbReference type="STRING" id="157652.A0A371HFN1"/>
<keyword evidence="9 11" id="KW-0472">Membrane</keyword>
<comment type="subcellular location">
    <subcellularLocation>
        <location evidence="1">Golgi apparatus membrane</location>
        <topology evidence="1">Single-pass type II membrane protein</topology>
    </subcellularLocation>
    <subcellularLocation>
        <location evidence="11">Membrane</location>
        <topology evidence="11">Single-pass type II membrane protein</topology>
    </subcellularLocation>
</comment>
<comment type="caution">
    <text evidence="12">The sequence shown here is derived from an EMBL/GenBank/DDBJ whole genome shotgun (WGS) entry which is preliminary data.</text>
</comment>
<dbReference type="AlphaFoldDB" id="A0A371HFN1"/>
<keyword evidence="5 11" id="KW-0812">Transmembrane</keyword>
<keyword evidence="3 11" id="KW-0489">Methyltransferase</keyword>
<evidence type="ECO:0000256" key="11">
    <source>
        <dbReference type="RuleBase" id="RU366043"/>
    </source>
</evidence>
<dbReference type="Proteomes" id="UP000257109">
    <property type="component" value="Unassembled WGS sequence"/>
</dbReference>
<sequence length="668" mass="75846">MKGNFLLTPLTLKIAAFFFIVVTFFYFGKHWSDGYQQLVFFTTQTSDPDPNSDLAVSTSPNYAKSFDVSALIGQNDTQSAPEGSIEKLGVVNENGTMSDEFEVANFDPGMVDQWVNETRDGSSSGFEFAINKFGLCPREMSEYIPCLDNEDAIRKLDSTEKGERFERHCPEQGQGLSCLVPAPKGYRTPIPWPTSRDEVWYNNVPHTRLVEDKGGQNWIYRDNDKFKFPGGGTQFIHGANEYLDHIAKMIPEITFGRHIRVVLDVGCGVASFGAYLLSRNVVTMSIAPKDVHENQIQFALERGVPAMAAAFATRRLLYPSQAFDLMHCSRCRINWTRDDGILLLEVNRMLRAGGYFVWAAQPVYKHEEVLEEQWEEMLNLTTRLCWKFLKKDGYIAVWQKPFDNSCYLEREAGTKPPLYADLKACISELPKNGYGANVTDWPSRLHTPPDRLQSIKFDAFISRNELFKAESKYWDEIIAGYVRALHWKKIKLRNVMDMRAGFGGFAAALINQNLDSWVMNVVPVSGPNTLPVIYDRGLIGVMHDWCEAFDTYPRTYDFLHAANLLSIERKRCNVSSVMLEMDRILRPGGRAYIRDSLEIMDELQEIAKAIGWHVMLRDTEEGPHASYRILLNGVCISRDILFDTLTLQVGKSAILQVQEDTTTTLLGI</sequence>
<accession>A0A371HFN1</accession>
<reference evidence="12" key="1">
    <citation type="submission" date="2018-05" db="EMBL/GenBank/DDBJ databases">
        <title>Draft genome of Mucuna pruriens seed.</title>
        <authorList>
            <person name="Nnadi N.E."/>
            <person name="Vos R."/>
            <person name="Hasami M.H."/>
            <person name="Devisetty U.K."/>
            <person name="Aguiy J.C."/>
        </authorList>
    </citation>
    <scope>NUCLEOTIDE SEQUENCE [LARGE SCALE GENOMIC DNA]</scope>
    <source>
        <strain evidence="12">JCA_2017</strain>
    </source>
</reference>
<dbReference type="PANTHER" id="PTHR10108:SF979">
    <property type="entry name" value="METHYLTRANSFERASE PMT11-RELATED"/>
    <property type="match status" value="1"/>
</dbReference>
<dbReference type="Pfam" id="PF03141">
    <property type="entry name" value="Methyltransf_29"/>
    <property type="match status" value="1"/>
</dbReference>
<keyword evidence="4 11" id="KW-0808">Transferase</keyword>
<protein>
    <recommendedName>
        <fullName evidence="11">Methyltransferase</fullName>
        <ecNumber evidence="11">2.1.1.-</ecNumber>
    </recommendedName>
</protein>